<keyword evidence="12" id="KW-1185">Reference proteome</keyword>
<evidence type="ECO:0008006" key="13">
    <source>
        <dbReference type="Google" id="ProtNLM"/>
    </source>
</evidence>
<evidence type="ECO:0000256" key="7">
    <source>
        <dbReference type="ARBA" id="ARBA00023242"/>
    </source>
</evidence>
<dbReference type="Pfam" id="PF03980">
    <property type="entry name" value="Nnf1"/>
    <property type="match status" value="1"/>
</dbReference>
<keyword evidence="5" id="KW-0498">Mitosis</keyword>
<keyword evidence="9" id="KW-0137">Centromere</keyword>
<keyword evidence="7" id="KW-0539">Nucleus</keyword>
<evidence type="ECO:0000256" key="8">
    <source>
        <dbReference type="ARBA" id="ARBA00023306"/>
    </source>
</evidence>
<organism evidence="11 12">
    <name type="scientific">Phialophora macrospora</name>
    <dbReference type="NCBI Taxonomy" id="1851006"/>
    <lineage>
        <taxon>Eukaryota</taxon>
        <taxon>Fungi</taxon>
        <taxon>Dikarya</taxon>
        <taxon>Ascomycota</taxon>
        <taxon>Pezizomycotina</taxon>
        <taxon>Eurotiomycetes</taxon>
        <taxon>Chaetothyriomycetidae</taxon>
        <taxon>Chaetothyriales</taxon>
        <taxon>Herpotrichiellaceae</taxon>
        <taxon>Phialophora</taxon>
    </lineage>
</organism>
<evidence type="ECO:0000256" key="10">
    <source>
        <dbReference type="SAM" id="MobiDB-lite"/>
    </source>
</evidence>
<name>A0A0D2DU81_9EURO</name>
<evidence type="ECO:0000256" key="4">
    <source>
        <dbReference type="ARBA" id="ARBA00022618"/>
    </source>
</evidence>
<feature type="region of interest" description="Disordered" evidence="10">
    <location>
        <begin position="1"/>
        <end position="23"/>
    </location>
</feature>
<sequence>MNGRTSGSPSPPPQTPVASAPGPRATALQKVFAGALSASIKANSYANFSSCFPTPAKYCPNALEGVWAQLNTRLEQECIRDFEQILEDRQVVEGLNQWEDMIEDARKRKDRAVEGEVPERPLHTLSAEELYAAHLTPYLQRATEELNMRIQKSQQENTVIFGQINNQRAEIERLVSGLQHTVKDIEGSVDAMHSGQQTSFDELRNDVWQMEQEVARTR</sequence>
<gene>
    <name evidence="11" type="ORF">PV04_07902</name>
</gene>
<evidence type="ECO:0000313" key="12">
    <source>
        <dbReference type="Proteomes" id="UP000054266"/>
    </source>
</evidence>
<dbReference type="InterPro" id="IPR007128">
    <property type="entry name" value="PMF1/Nnf1"/>
</dbReference>
<reference evidence="11 12" key="1">
    <citation type="submission" date="2015-01" db="EMBL/GenBank/DDBJ databases">
        <title>The Genome Sequence of Capronia semiimmersa CBS27337.</title>
        <authorList>
            <consortium name="The Broad Institute Genomics Platform"/>
            <person name="Cuomo C."/>
            <person name="de Hoog S."/>
            <person name="Gorbushina A."/>
            <person name="Stielow B."/>
            <person name="Teixiera M."/>
            <person name="Abouelleil A."/>
            <person name="Chapman S.B."/>
            <person name="Priest M."/>
            <person name="Young S.K."/>
            <person name="Wortman J."/>
            <person name="Nusbaum C."/>
            <person name="Birren B."/>
        </authorList>
    </citation>
    <scope>NUCLEOTIDE SEQUENCE [LARGE SCALE GENOMIC DNA]</scope>
    <source>
        <strain evidence="11 12">CBS 27337</strain>
    </source>
</reference>
<evidence type="ECO:0000256" key="2">
    <source>
        <dbReference type="ARBA" id="ARBA00004629"/>
    </source>
</evidence>
<evidence type="ECO:0000256" key="5">
    <source>
        <dbReference type="ARBA" id="ARBA00022776"/>
    </source>
</evidence>
<dbReference type="STRING" id="5601.A0A0D2DU81"/>
<protein>
    <recommendedName>
        <fullName evidence="13">MIND kinetochore complex component Nnf1</fullName>
    </recommendedName>
</protein>
<keyword evidence="6" id="KW-0995">Kinetochore</keyword>
<dbReference type="GO" id="GO:0005634">
    <property type="term" value="C:nucleus"/>
    <property type="evidence" value="ECO:0007669"/>
    <property type="project" value="UniProtKB-SubCell"/>
</dbReference>
<accession>A0A0D2DU81</accession>
<dbReference type="PANTHER" id="PTHR15459:SF3">
    <property type="entry name" value="POLYAMINE-MODULATED FACTOR 1"/>
    <property type="match status" value="1"/>
</dbReference>
<dbReference type="PANTHER" id="PTHR15459">
    <property type="entry name" value="POLYAMINE-MODULATED FACTOR 1"/>
    <property type="match status" value="1"/>
</dbReference>
<evidence type="ECO:0000313" key="11">
    <source>
        <dbReference type="EMBL" id="KIW65662.1"/>
    </source>
</evidence>
<evidence type="ECO:0000256" key="6">
    <source>
        <dbReference type="ARBA" id="ARBA00022838"/>
    </source>
</evidence>
<dbReference type="HOGENOM" id="CLU_064565_1_0_1"/>
<dbReference type="GO" id="GO:0007059">
    <property type="term" value="P:chromosome segregation"/>
    <property type="evidence" value="ECO:0007669"/>
    <property type="project" value="TreeGrafter"/>
</dbReference>
<evidence type="ECO:0000256" key="1">
    <source>
        <dbReference type="ARBA" id="ARBA00004123"/>
    </source>
</evidence>
<evidence type="ECO:0000256" key="3">
    <source>
        <dbReference type="ARBA" id="ARBA00022454"/>
    </source>
</evidence>
<dbReference type="EMBL" id="KN846960">
    <property type="protein sequence ID" value="KIW65662.1"/>
    <property type="molecule type" value="Genomic_DNA"/>
</dbReference>
<evidence type="ECO:0000256" key="9">
    <source>
        <dbReference type="ARBA" id="ARBA00023328"/>
    </source>
</evidence>
<dbReference type="AlphaFoldDB" id="A0A0D2DU81"/>
<dbReference type="GO" id="GO:0000444">
    <property type="term" value="C:MIS12/MIND type complex"/>
    <property type="evidence" value="ECO:0007669"/>
    <property type="project" value="InterPro"/>
</dbReference>
<dbReference type="GO" id="GO:0051301">
    <property type="term" value="P:cell division"/>
    <property type="evidence" value="ECO:0007669"/>
    <property type="project" value="UniProtKB-KW"/>
</dbReference>
<keyword evidence="4" id="KW-0132">Cell division</keyword>
<keyword evidence="8" id="KW-0131">Cell cycle</keyword>
<keyword evidence="3" id="KW-0158">Chromosome</keyword>
<comment type="subcellular location">
    <subcellularLocation>
        <location evidence="2">Chromosome</location>
        <location evidence="2">Centromere</location>
        <location evidence="2">Kinetochore</location>
    </subcellularLocation>
    <subcellularLocation>
        <location evidence="1">Nucleus</location>
    </subcellularLocation>
</comment>
<proteinExistence type="predicted"/>
<dbReference type="Proteomes" id="UP000054266">
    <property type="component" value="Unassembled WGS sequence"/>
</dbReference>